<keyword evidence="2 3" id="KW-0479">Metal-binding</keyword>
<dbReference type="EMBL" id="KK198762">
    <property type="protein sequence ID" value="KCW50298.1"/>
    <property type="molecule type" value="Genomic_DNA"/>
</dbReference>
<dbReference type="GO" id="GO:0020037">
    <property type="term" value="F:heme binding"/>
    <property type="evidence" value="ECO:0007669"/>
    <property type="project" value="InterPro"/>
</dbReference>
<dbReference type="OMA" id="YGHCKLI"/>
<dbReference type="AlphaFoldDB" id="A0A059A8Z5"/>
<protein>
    <recommendedName>
        <fullName evidence="5">Cytochrome P450</fullName>
    </recommendedName>
</protein>
<keyword evidence="2 3" id="KW-0349">Heme</keyword>
<dbReference type="SUPFAM" id="SSF48264">
    <property type="entry name" value="Cytochrome P450"/>
    <property type="match status" value="1"/>
</dbReference>
<comment type="similarity">
    <text evidence="1 3">Belongs to the cytochrome P450 family.</text>
</comment>
<keyword evidence="3" id="KW-0560">Oxidoreductase</keyword>
<dbReference type="InterPro" id="IPR050196">
    <property type="entry name" value="Cytochrome_P450_Monoox"/>
</dbReference>
<proteinExistence type="inferred from homology"/>
<evidence type="ECO:0000256" key="1">
    <source>
        <dbReference type="ARBA" id="ARBA00010617"/>
    </source>
</evidence>
<reference evidence="4" key="1">
    <citation type="submission" date="2013-07" db="EMBL/GenBank/DDBJ databases">
        <title>The genome of Eucalyptus grandis.</title>
        <authorList>
            <person name="Schmutz J."/>
            <person name="Hayes R."/>
            <person name="Myburg A."/>
            <person name="Tuskan G."/>
            <person name="Grattapaglia D."/>
            <person name="Rokhsar D.S."/>
        </authorList>
    </citation>
    <scope>NUCLEOTIDE SEQUENCE</scope>
    <source>
        <tissue evidence="4">Leaf extractions</tissue>
    </source>
</reference>
<dbReference type="PANTHER" id="PTHR24291:SF185">
    <property type="entry name" value="PREMNASPIRODIENE OXYGENASE-LIKE"/>
    <property type="match status" value="1"/>
</dbReference>
<accession>A0A059A8Z5</accession>
<gene>
    <name evidence="4" type="ORF">EUGRSUZ_J00084</name>
</gene>
<dbReference type="PRINTS" id="PR00463">
    <property type="entry name" value="EP450I"/>
</dbReference>
<dbReference type="InterPro" id="IPR017972">
    <property type="entry name" value="Cyt_P450_CS"/>
</dbReference>
<dbReference type="GO" id="GO:0004497">
    <property type="term" value="F:monooxygenase activity"/>
    <property type="evidence" value="ECO:0000318"/>
    <property type="project" value="GO_Central"/>
</dbReference>
<dbReference type="InParanoid" id="A0A059A8Z5"/>
<organism evidence="4">
    <name type="scientific">Eucalyptus grandis</name>
    <name type="common">Flooded gum</name>
    <dbReference type="NCBI Taxonomy" id="71139"/>
    <lineage>
        <taxon>Eukaryota</taxon>
        <taxon>Viridiplantae</taxon>
        <taxon>Streptophyta</taxon>
        <taxon>Embryophyta</taxon>
        <taxon>Tracheophyta</taxon>
        <taxon>Spermatophyta</taxon>
        <taxon>Magnoliopsida</taxon>
        <taxon>eudicotyledons</taxon>
        <taxon>Gunneridae</taxon>
        <taxon>Pentapetalae</taxon>
        <taxon>rosids</taxon>
        <taxon>malvids</taxon>
        <taxon>Myrtales</taxon>
        <taxon>Myrtaceae</taxon>
        <taxon>Myrtoideae</taxon>
        <taxon>Eucalypteae</taxon>
        <taxon>Eucalyptus</taxon>
    </lineage>
</organism>
<evidence type="ECO:0008006" key="5">
    <source>
        <dbReference type="Google" id="ProtNLM"/>
    </source>
</evidence>
<dbReference type="Gramene" id="KCW50298">
    <property type="protein sequence ID" value="KCW50298"/>
    <property type="gene ID" value="EUGRSUZ_J00084"/>
</dbReference>
<dbReference type="OrthoDB" id="1470350at2759"/>
<dbReference type="GO" id="GO:0005506">
    <property type="term" value="F:iron ion binding"/>
    <property type="evidence" value="ECO:0007669"/>
    <property type="project" value="InterPro"/>
</dbReference>
<sequence>MIDRSIMDSCASWSSSSPSSSETLLGLLLRSKLSPRSCGSGEYAHELLRECAARELNAFLWISLIAVTAYLVGKVVRLARLWIGGSRIPGPPSSSFYGHCKLISRGNLVDVLSILHEKYGAVVKLWLGPTQLLVSMKDEGLVKEMLSKAEDKLPIVGRTFQLAFGRSSLFMPCFDKVQKRRELLEAELNKRLHEKAGVVSTKVVDSIMEKMRLLMAKGSVDSNVLSQHMAFTVLGATVFGEAFLGWSEVTAYEELLMSISKDAYFWASYNVTPFWRREFWRYQGMCTKLKYLTQKFVQLCEKNYERCCHLDEKPKIDPTVGSSLAWSPALMPDNLVSKELNSQFNPSEEPFANIMGVMFHGCLTTASLIGDIFLRLASNQELQDQIYSEIVTARRLSQKEDYLHLDEMVLLFATIYESARLLPASPLLQRCSLNADLHLKSGTTIPAGAVIVVPVQLVQMEGLSWKSDSSEFNPHRFLSRAEKGSLSAQLSGAAEDGVSKKSSNVLDDRRNHAAYLPFGYGTRACVGQKFVIHGLATLFASMLEHYKVRLKQGCEGDLKPAHSKRALERLPSLEIVFVKRNI</sequence>
<dbReference type="PROSITE" id="PS00086">
    <property type="entry name" value="CYTOCHROME_P450"/>
    <property type="match status" value="1"/>
</dbReference>
<evidence type="ECO:0000313" key="4">
    <source>
        <dbReference type="EMBL" id="KCW50298.1"/>
    </source>
</evidence>
<dbReference type="Gene3D" id="1.10.630.10">
    <property type="entry name" value="Cytochrome P450"/>
    <property type="match status" value="1"/>
</dbReference>
<dbReference type="InterPro" id="IPR001128">
    <property type="entry name" value="Cyt_P450"/>
</dbReference>
<feature type="binding site" description="axial binding residue" evidence="2">
    <location>
        <position position="525"/>
    </location>
    <ligand>
        <name>heme</name>
        <dbReference type="ChEBI" id="CHEBI:30413"/>
    </ligand>
    <ligandPart>
        <name>Fe</name>
        <dbReference type="ChEBI" id="CHEBI:18248"/>
    </ligandPart>
</feature>
<keyword evidence="3" id="KW-0503">Monooxygenase</keyword>
<dbReference type="PANTHER" id="PTHR24291">
    <property type="entry name" value="CYTOCHROME P450 FAMILY 4"/>
    <property type="match status" value="1"/>
</dbReference>
<dbReference type="eggNOG" id="KOG0157">
    <property type="taxonomic scope" value="Eukaryota"/>
</dbReference>
<dbReference type="GO" id="GO:0016705">
    <property type="term" value="F:oxidoreductase activity, acting on paired donors, with incorporation or reduction of molecular oxygen"/>
    <property type="evidence" value="ECO:0007669"/>
    <property type="project" value="InterPro"/>
</dbReference>
<dbReference type="STRING" id="71139.A0A059A8Z5"/>
<comment type="cofactor">
    <cofactor evidence="2">
        <name>heme</name>
        <dbReference type="ChEBI" id="CHEBI:30413"/>
    </cofactor>
</comment>
<dbReference type="Pfam" id="PF00067">
    <property type="entry name" value="p450"/>
    <property type="match status" value="1"/>
</dbReference>
<evidence type="ECO:0000256" key="3">
    <source>
        <dbReference type="RuleBase" id="RU000461"/>
    </source>
</evidence>
<evidence type="ECO:0000256" key="2">
    <source>
        <dbReference type="PIRSR" id="PIRSR602401-1"/>
    </source>
</evidence>
<dbReference type="InterPro" id="IPR002401">
    <property type="entry name" value="Cyt_P450_E_grp-I"/>
</dbReference>
<name>A0A059A8Z5_EUCGR</name>
<dbReference type="GO" id="GO:0048868">
    <property type="term" value="P:pollen tube development"/>
    <property type="evidence" value="ECO:0000318"/>
    <property type="project" value="GO_Central"/>
</dbReference>
<dbReference type="KEGG" id="egr:104420952"/>
<dbReference type="CDD" id="cd00302">
    <property type="entry name" value="cytochrome_P450"/>
    <property type="match status" value="1"/>
</dbReference>
<keyword evidence="2 3" id="KW-0408">Iron</keyword>
<dbReference type="InterPro" id="IPR036396">
    <property type="entry name" value="Cyt_P450_sf"/>
</dbReference>